<evidence type="ECO:0000313" key="4">
    <source>
        <dbReference type="Proteomes" id="UP001059617"/>
    </source>
</evidence>
<dbReference type="InterPro" id="IPR041698">
    <property type="entry name" value="Methyltransf_25"/>
</dbReference>
<evidence type="ECO:0000256" key="1">
    <source>
        <dbReference type="SAM" id="MobiDB-lite"/>
    </source>
</evidence>
<dbReference type="PANTHER" id="PTHR44068">
    <property type="entry name" value="ZGC:194242"/>
    <property type="match status" value="1"/>
</dbReference>
<dbReference type="CDD" id="cd02440">
    <property type="entry name" value="AdoMet_MTases"/>
    <property type="match status" value="1"/>
</dbReference>
<dbReference type="PANTHER" id="PTHR44068:SF11">
    <property type="entry name" value="GERANYL DIPHOSPHATE 2-C-METHYLTRANSFERASE"/>
    <property type="match status" value="1"/>
</dbReference>
<dbReference type="Gene3D" id="3.40.50.150">
    <property type="entry name" value="Vaccinia Virus protein VP39"/>
    <property type="match status" value="1"/>
</dbReference>
<organism evidence="3 4">
    <name type="scientific">Dactylosporangium fulvum</name>
    <dbReference type="NCBI Taxonomy" id="53359"/>
    <lineage>
        <taxon>Bacteria</taxon>
        <taxon>Bacillati</taxon>
        <taxon>Actinomycetota</taxon>
        <taxon>Actinomycetes</taxon>
        <taxon>Micromonosporales</taxon>
        <taxon>Micromonosporaceae</taxon>
        <taxon>Dactylosporangium</taxon>
    </lineage>
</organism>
<evidence type="ECO:0000313" key="3">
    <source>
        <dbReference type="EMBL" id="UWP80483.1"/>
    </source>
</evidence>
<dbReference type="RefSeq" id="WP_259858243.1">
    <property type="nucleotide sequence ID" value="NZ_CP073720.1"/>
</dbReference>
<keyword evidence="3" id="KW-0489">Methyltransferase</keyword>
<accession>A0ABY5VRW1</accession>
<dbReference type="SUPFAM" id="SSF53335">
    <property type="entry name" value="S-adenosyl-L-methionine-dependent methyltransferases"/>
    <property type="match status" value="1"/>
</dbReference>
<feature type="compositionally biased region" description="Basic and acidic residues" evidence="1">
    <location>
        <begin position="253"/>
        <end position="264"/>
    </location>
</feature>
<feature type="region of interest" description="Disordered" evidence="1">
    <location>
        <begin position="198"/>
        <end position="270"/>
    </location>
</feature>
<dbReference type="InterPro" id="IPR050447">
    <property type="entry name" value="Erg6_SMT_methyltransf"/>
</dbReference>
<dbReference type="GO" id="GO:0032259">
    <property type="term" value="P:methylation"/>
    <property type="evidence" value="ECO:0007669"/>
    <property type="project" value="UniProtKB-KW"/>
</dbReference>
<reference evidence="3" key="1">
    <citation type="submission" date="2021-04" db="EMBL/GenBank/DDBJ databases">
        <authorList>
            <person name="Hartkoorn R.C."/>
            <person name="Beaudoing E."/>
            <person name="Hot D."/>
        </authorList>
    </citation>
    <scope>NUCLEOTIDE SEQUENCE</scope>
    <source>
        <strain evidence="3">NRRL B-16292</strain>
    </source>
</reference>
<dbReference type="EMBL" id="CP073720">
    <property type="protein sequence ID" value="UWP80483.1"/>
    <property type="molecule type" value="Genomic_DNA"/>
</dbReference>
<feature type="domain" description="Methyltransferase" evidence="2">
    <location>
        <begin position="45"/>
        <end position="139"/>
    </location>
</feature>
<sequence>MHRAELPRSSRYAEAWQLQHVTGPNPLWTAELLAAVCPLEPGMRVLELGSGPGTGAVFLAREHGVSVCAVDIEVDVVGVRQLARSAGVGHLVTSVRADARRLPFAAGCFDAVVSCNAYPLFGMDEGYLPYLLRLVVSGGRVGAVMPGRDHDPPGYRSYYRWRGVCLTWLASYELKECRVDGRLRFTVVWTTTGGGVAGGLRSPRCGPGRAGGGQRGREPQRRPPDPGHVAGGVGPQVPGERPGVGQGRAAGEPGERDVGGERLDPAPPLTGWARTRARYSRRPRRWTARPGLARTCWPARYRCRSRRCRPRWRGWFTLTELVGHGADLAVMTGGESRVEQAVCADLLAAMRGLDFTPFRCPGMFGLERPSSHLPGAQ</sequence>
<keyword evidence="3" id="KW-0808">Transferase</keyword>
<evidence type="ECO:0000259" key="2">
    <source>
        <dbReference type="Pfam" id="PF13649"/>
    </source>
</evidence>
<dbReference type="GO" id="GO:0008168">
    <property type="term" value="F:methyltransferase activity"/>
    <property type="evidence" value="ECO:0007669"/>
    <property type="project" value="UniProtKB-KW"/>
</dbReference>
<dbReference type="Proteomes" id="UP001059617">
    <property type="component" value="Chromosome"/>
</dbReference>
<gene>
    <name evidence="3" type="ORF">Dfulv_35730</name>
</gene>
<name>A0ABY5VRW1_9ACTN</name>
<keyword evidence="4" id="KW-1185">Reference proteome</keyword>
<reference evidence="3" key="2">
    <citation type="submission" date="2022-09" db="EMBL/GenBank/DDBJ databases">
        <title>Biosynthetic gene clusters of Dactylosporangioum fulvum.</title>
        <authorList>
            <person name="Caradec T."/>
        </authorList>
    </citation>
    <scope>NUCLEOTIDE SEQUENCE</scope>
    <source>
        <strain evidence="3">NRRL B-16292</strain>
    </source>
</reference>
<protein>
    <submittedName>
        <fullName evidence="3">Class I SAM-dependent methyltransferase</fullName>
    </submittedName>
</protein>
<dbReference type="InterPro" id="IPR029063">
    <property type="entry name" value="SAM-dependent_MTases_sf"/>
</dbReference>
<proteinExistence type="predicted"/>
<feature type="compositionally biased region" description="Basic and acidic residues" evidence="1">
    <location>
        <begin position="215"/>
        <end position="225"/>
    </location>
</feature>
<dbReference type="Pfam" id="PF13649">
    <property type="entry name" value="Methyltransf_25"/>
    <property type="match status" value="1"/>
</dbReference>